<dbReference type="GO" id="GO:0008241">
    <property type="term" value="F:peptidyl-dipeptidase activity"/>
    <property type="evidence" value="ECO:0007669"/>
    <property type="project" value="UniProtKB-EC"/>
</dbReference>
<dbReference type="GO" id="GO:0005654">
    <property type="term" value="C:nucleoplasm"/>
    <property type="evidence" value="ECO:0007669"/>
    <property type="project" value="UniProtKB-ARBA"/>
</dbReference>
<sequence>MLRLILVAAVITLVATKPATEDTVEISSENPQTAENLLNNAQQLLKNINARYAEWSNKQSITSWNYASNMTNENLAEKLRVSAEAANASKQIAQEVNAFPWRELEDESIKRQFKKLGTLGTAALPEDSYKEFEMTISKMENIYSTAKICDYKDRNKCDLALEPEITEKLMSSRDPEELKHIWIEWRKASGEKVKSLFPQYVELANTAARLNNFSDYAEYWMKDYEAADFPEQIEPMATIKATVFTTARLRTTRAQEEVRRRHRLRRWPDPGASIGQHLGTDLVEYRRLHHAVPGQTAAGRYNATSMFRLAENFFTSINLSAMPDTFWEKSILTKQKDVDMICHASAWDFYDGKDFRIKQCTRVNMEDLLTAHHEMGHVEYYLQYKNQPTVFKEGANPGFHEAVGDVISLSVSTPSHLKKIDLLKDDSTDQEALLNHLYVKSLDKIAFLPFAYMMDRWRWNVFQGKVTPDNYNCNWWLLAEEYQGIEPPVDRTEEDFDPGSKYHIIADVEYIRYYVSFVVQFQFHKALCTKAKEYDPNNPDTKLLSQCDIYGNKDAGNLLKSMLELGSSKPWPDAMEKISGQRQMDAAGLLEYFKPLTDWLIKENKKTNEYIGWKPSKKRLNMVKEQFRETNVASEVSHISFGVDSMHDMDMQATVEVISKNLYNEDAKRTPALNGALDRRMGVSSTGVDCETCGKKLNDCVGHFGYLDLELPVFHVGYFRSIIQILQTICKSCAHVLLTSEERRHYSRKIQNPNLGYLSRKALRKQIWEKAKKKTECPNCKANNGPVKKAGFLKIVHEQYKNLKKTDPIIQEKLAELAPKMDRDREFKNTVEQNYRAVLDRYLYPTVVEELFKRIPTGDMCLLLMNPNCATPVDLILRRIPVPPICIRPSVLSDLKAGTNEDYLTMKLSEIALINDVIRRQNGVNVNLYMEHWDFLQLHCGLYINSEMSGIPLHMQPKKFGRGIVQRLKGKQGRFRGNLSGKRVDFTSRTVISPDPNLRIDQVGVPIHVAKTLTYPERVIPSNIELMRKLVRNGPDIHPGANYIQYKHSQNRRYLKYADRNKAAQDLQYGDIVERHLKDDDLVLFNRQPSLHKLSIMTHRTKVLEHRTFRFNECVCTPYNADYDGDEMNLHLPQTEEARAEALVLLANKSNLCTPRNGDLLIAATQDFITGAYLLTHKDTFLQIEQVRLALCLLAGPDASMVVTVPPPAIVKPTRLWTGKQIFSLIIRPNMECPVRANLKAEGKKYDKEKNQEELCDNDCYIIIRNSELLAGTMDKSVLGSGSKQNIFYVLLRDWGEDVAITAMWRLTRITNHFNFDKGISLGIGDLIPGQGLLQAKEKVLNDHYSKCNEYIQQLEKGLLVCQPGCSEDETLETKILKELSVIRDNLGKVCLKELHPTNTPLTMALCGSKGSEINISQMIACVGQQAINGRRVPNGFENRALPHVLARLKTPDAKGFVENSFYSGLVSKEFIFHAMGGREGLTDTAVKTAETGYMQRRLIKSLEDLCIHYDMTVRNSMHDIIQVPYGGDGLDPTYMEGKDCPVDYKRVYDHVRAKMPYKNEKSLNAKDVVTATDDMLNSEEYNCLSEEFKQELTVFLKSEVARKIAYYRQNITSKTSLETQKVILQVERLTVSQLVEFIHTCKEKYMRAKIEPGTAVGALAAQSIGEPGTQMTLKTFHFAGVAAMNITQGVPRIREIINASPKISTPIITAALVNDKDSEFAERVKARIEKTTLGDVAEYIKEVYTHNDHYLVIKLNIDRIKLLCVSKLKLVPENIKVLSDQSTIVIRPSQQKGSSNFPFRQLTEAIPNIVVKGLPSINRVIVHNDNLGKIDKFTLFVEGDNFRDVMATSGILGKKTKSNNTIEVFNTLGIEAARATIMSEIKSVMENHGISIDCRHLMLLADLMTSRGEVLGITRQGLAKMKESVLNLASFEKTADHLFDAAYYGQKDSICGVSESIIMGIPVPLGTGIFKLLHKYPFHITFIYSIERKTSGTEMVNEKEFWTEVRKDIPRYKKRKPRVVPAFTIQALQENTVVAKPPRCGLYKPRSPKPSIFRKFYKRGVFPISLENDGYDQKINWKVDIENLDFHHYLPMFFDGLTEIEQPYKFLVEQGISDMLEHGGPKILPVVPQLIIPIKNALNTRMPEIICTTMKALQRLVRSADCVGEALVPYFRQILPIPNLLKDRNVNLGDGIDYSQQRGENAADIIQETLEILERYGGEDAFINIKYMVPTYESCMMN</sequence>
<organism evidence="36 37">
    <name type="scientific">Temnothorax longispinosus</name>
    <dbReference type="NCBI Taxonomy" id="300112"/>
    <lineage>
        <taxon>Eukaryota</taxon>
        <taxon>Metazoa</taxon>
        <taxon>Ecdysozoa</taxon>
        <taxon>Arthropoda</taxon>
        <taxon>Hexapoda</taxon>
        <taxon>Insecta</taxon>
        <taxon>Pterygota</taxon>
        <taxon>Neoptera</taxon>
        <taxon>Endopterygota</taxon>
        <taxon>Hymenoptera</taxon>
        <taxon>Apocrita</taxon>
        <taxon>Aculeata</taxon>
        <taxon>Formicoidea</taxon>
        <taxon>Formicidae</taxon>
        <taxon>Myrmicinae</taxon>
        <taxon>Temnothorax</taxon>
    </lineage>
</organism>
<feature type="disulfide bond" evidence="29 32">
    <location>
        <begin position="149"/>
        <end position="157"/>
    </location>
</feature>
<protein>
    <recommendedName>
        <fullName evidence="33">DNA-directed RNA polymerase subunit</fullName>
        <ecNumber evidence="33">2.7.7.6</ecNumber>
    </recommendedName>
</protein>
<dbReference type="Pfam" id="PF10274">
    <property type="entry name" value="ParcG"/>
    <property type="match status" value="1"/>
</dbReference>
<keyword evidence="18 33" id="KW-0804">Transcription</keyword>
<evidence type="ECO:0000256" key="11">
    <source>
        <dbReference type="ARBA" id="ARBA00022723"/>
    </source>
</evidence>
<keyword evidence="8" id="KW-0645">Protease</keyword>
<evidence type="ECO:0000256" key="24">
    <source>
        <dbReference type="PIRSR" id="PIRSR601548-1"/>
    </source>
</evidence>
<comment type="cofactor">
    <cofactor evidence="1">
        <name>Zn(2+)</name>
        <dbReference type="ChEBI" id="CHEBI:29105"/>
    </cofactor>
</comment>
<dbReference type="GO" id="GO:0008237">
    <property type="term" value="F:metallopeptidase activity"/>
    <property type="evidence" value="ECO:0007669"/>
    <property type="project" value="UniProtKB-KW"/>
</dbReference>
<feature type="signal peptide" evidence="34">
    <location>
        <begin position="1"/>
        <end position="16"/>
    </location>
</feature>
<evidence type="ECO:0000256" key="7">
    <source>
        <dbReference type="ARBA" id="ARBA00022645"/>
    </source>
</evidence>
<keyword evidence="19 25" id="KW-0325">Glycoprotein</keyword>
<evidence type="ECO:0000256" key="22">
    <source>
        <dbReference type="ARBA" id="ARBA00048552"/>
    </source>
</evidence>
<dbReference type="Gene3D" id="1.10.150.390">
    <property type="match status" value="1"/>
</dbReference>
<keyword evidence="14 28" id="KW-0862">Zinc</keyword>
<dbReference type="Gene3D" id="2.40.40.20">
    <property type="match status" value="1"/>
</dbReference>
<feature type="binding site" evidence="27">
    <location>
        <position position="224"/>
    </location>
    <ligand>
        <name>chloride</name>
        <dbReference type="ChEBI" id="CHEBI:17996"/>
        <label>1</label>
    </ligand>
</feature>
<dbReference type="FunFam" id="1.10.150.390:FF:000004">
    <property type="entry name" value="DNA-directed RNA polymerase subunit"/>
    <property type="match status" value="1"/>
</dbReference>
<comment type="catalytic activity">
    <reaction evidence="21">
        <text>Release of a C-terminal dipeptide, oligopeptide-|-Xaa-Yaa, when Xaa is not Pro, and Yaa is neither Asp nor Glu. Thus, conversion of angiotensin I to angiotensin II, with increase in vasoconstrictor activity, but no action on angiotensin II.</text>
        <dbReference type="EC" id="3.4.15.1"/>
    </reaction>
</comment>
<dbReference type="InterPro" id="IPR015700">
    <property type="entry name" value="RPC1"/>
</dbReference>
<evidence type="ECO:0000256" key="10">
    <source>
        <dbReference type="ARBA" id="ARBA00022695"/>
    </source>
</evidence>
<dbReference type="GO" id="GO:0016020">
    <property type="term" value="C:membrane"/>
    <property type="evidence" value="ECO:0007669"/>
    <property type="project" value="InterPro"/>
</dbReference>
<dbReference type="InterPro" id="IPR000722">
    <property type="entry name" value="RNA_pol_asu"/>
</dbReference>
<proteinExistence type="inferred from homology"/>
<evidence type="ECO:0000256" key="1">
    <source>
        <dbReference type="ARBA" id="ARBA00001947"/>
    </source>
</evidence>
<dbReference type="GO" id="GO:0003677">
    <property type="term" value="F:DNA binding"/>
    <property type="evidence" value="ECO:0007669"/>
    <property type="project" value="InterPro"/>
</dbReference>
<reference evidence="36 37" key="1">
    <citation type="journal article" date="2019" name="Philos. Trans. R. Soc. Lond., B, Biol. Sci.">
        <title>Ant behaviour and brain gene expression of defending hosts depend on the ecological success of the intruding social parasite.</title>
        <authorList>
            <person name="Kaur R."/>
            <person name="Stoldt M."/>
            <person name="Jongepier E."/>
            <person name="Feldmeyer B."/>
            <person name="Menzel F."/>
            <person name="Bornberg-Bauer E."/>
            <person name="Foitzik S."/>
        </authorList>
    </citation>
    <scope>NUCLEOTIDE SEQUENCE [LARGE SCALE GENOMIC DNA]</scope>
    <source>
        <tissue evidence="36">Whole body</tissue>
    </source>
</reference>
<dbReference type="GO" id="GO:0006351">
    <property type="term" value="P:DNA-templated transcription"/>
    <property type="evidence" value="ECO:0007669"/>
    <property type="project" value="InterPro"/>
</dbReference>
<evidence type="ECO:0000256" key="2">
    <source>
        <dbReference type="ARBA" id="ARBA00004123"/>
    </source>
</evidence>
<keyword evidence="6 33" id="KW-0240">DNA-directed RNA polymerase</keyword>
<evidence type="ECO:0000313" key="37">
    <source>
        <dbReference type="Proteomes" id="UP000310200"/>
    </source>
</evidence>
<dbReference type="FunFam" id="1.10.132.30:FF:000001">
    <property type="entry name" value="DNA-directed RNA polymerase subunit"/>
    <property type="match status" value="1"/>
</dbReference>
<dbReference type="GO" id="GO:0006508">
    <property type="term" value="P:proteolysis"/>
    <property type="evidence" value="ECO:0007669"/>
    <property type="project" value="UniProtKB-KW"/>
</dbReference>
<feature type="binding site" evidence="31">
    <location>
        <position position="373"/>
    </location>
    <ligand>
        <name>Zn(2+)</name>
        <dbReference type="ChEBI" id="CHEBI:29105"/>
        <label>2</label>
        <note>catalytic</note>
    </ligand>
</feature>
<keyword evidence="16" id="KW-0482">Metalloprotease</keyword>
<feature type="binding site" evidence="31">
    <location>
        <position position="377"/>
    </location>
    <ligand>
        <name>Zn(2+)</name>
        <dbReference type="ChEBI" id="CHEBI:29105"/>
        <label>2</label>
        <note>catalytic</note>
    </ligand>
</feature>
<evidence type="ECO:0000256" key="25">
    <source>
        <dbReference type="PIRSR" id="PIRSR601548-10"/>
    </source>
</evidence>
<evidence type="ECO:0000256" key="19">
    <source>
        <dbReference type="ARBA" id="ARBA00023180"/>
    </source>
</evidence>
<dbReference type="EC" id="2.7.7.6" evidence="33"/>
<keyword evidence="17 29" id="KW-1015">Disulfide bond</keyword>
<dbReference type="Gene3D" id="1.10.1370.30">
    <property type="match status" value="1"/>
</dbReference>
<dbReference type="PROSITE" id="PS52011">
    <property type="entry name" value="PEPTIDASE_M2"/>
    <property type="match status" value="1"/>
</dbReference>
<feature type="disulfide bond" evidence="29">
    <location>
        <begin position="528"/>
        <end position="547"/>
    </location>
</feature>
<evidence type="ECO:0000256" key="33">
    <source>
        <dbReference type="RuleBase" id="RU004279"/>
    </source>
</evidence>
<dbReference type="Gene3D" id="4.10.860.120">
    <property type="entry name" value="RNA polymerase II, clamp domain"/>
    <property type="match status" value="1"/>
</dbReference>
<accession>A0A4S2JP29</accession>
<dbReference type="InterPro" id="IPR042102">
    <property type="entry name" value="RNA_pol_Rpb1_3_sf"/>
</dbReference>
<keyword evidence="10 33" id="KW-0548">Nucleotidyltransferase</keyword>
<evidence type="ECO:0000259" key="35">
    <source>
        <dbReference type="SMART" id="SM00663"/>
    </source>
</evidence>
<keyword evidence="15" id="KW-0460">Magnesium</keyword>
<dbReference type="FunFam" id="4.10.860.120:FF:000004">
    <property type="entry name" value="DNA-directed RNA polymerase subunit"/>
    <property type="match status" value="1"/>
</dbReference>
<dbReference type="CDD" id="cd06461">
    <property type="entry name" value="M2_ACE"/>
    <property type="match status" value="1"/>
</dbReference>
<keyword evidence="13" id="KW-0378">Hydrolase</keyword>
<dbReference type="GO" id="GO:0000428">
    <property type="term" value="C:DNA-directed RNA polymerase complex"/>
    <property type="evidence" value="ECO:0007669"/>
    <property type="project" value="UniProtKB-KW"/>
</dbReference>
<evidence type="ECO:0000256" key="8">
    <source>
        <dbReference type="ARBA" id="ARBA00022670"/>
    </source>
</evidence>
<evidence type="ECO:0000256" key="32">
    <source>
        <dbReference type="PROSITE-ProRule" id="PRU01355"/>
    </source>
</evidence>
<evidence type="ECO:0000256" key="4">
    <source>
        <dbReference type="ARBA" id="ARBA00008139"/>
    </source>
</evidence>
<dbReference type="Pfam" id="PF01401">
    <property type="entry name" value="Peptidase_M2"/>
    <property type="match status" value="2"/>
</dbReference>
<dbReference type="InterPro" id="IPR006592">
    <property type="entry name" value="RNA_pol_N"/>
</dbReference>
<dbReference type="PANTHER" id="PTHR48446:SF1">
    <property type="entry name" value="DNA-DIRECTED RNA POLYMERASE SUBUNIT BETA' N-TERMINAL SECTION"/>
    <property type="match status" value="1"/>
</dbReference>
<gene>
    <name evidence="36" type="ORF">DBV15_02951</name>
</gene>
<dbReference type="CDD" id="cd02736">
    <property type="entry name" value="RNAP_III_Rpc1_C"/>
    <property type="match status" value="1"/>
</dbReference>
<evidence type="ECO:0000256" key="20">
    <source>
        <dbReference type="ARBA" id="ARBA00023242"/>
    </source>
</evidence>
<evidence type="ECO:0000256" key="18">
    <source>
        <dbReference type="ARBA" id="ARBA00023163"/>
    </source>
</evidence>
<comment type="subcellular location">
    <subcellularLocation>
        <location evidence="2">Nucleus</location>
    </subcellularLocation>
</comment>
<evidence type="ECO:0000256" key="17">
    <source>
        <dbReference type="ARBA" id="ARBA00023157"/>
    </source>
</evidence>
<dbReference type="Gene3D" id="1.10.274.100">
    <property type="entry name" value="RNA polymerase Rpb1, domain 3"/>
    <property type="match status" value="1"/>
</dbReference>
<comment type="similarity">
    <text evidence="4 32">Belongs to the peptidase M2 family.</text>
</comment>
<feature type="active site" description="Proton acceptor 1" evidence="24">
    <location>
        <position position="374"/>
    </location>
</feature>
<evidence type="ECO:0000256" key="3">
    <source>
        <dbReference type="ARBA" id="ARBA00006460"/>
    </source>
</evidence>
<dbReference type="InterPro" id="IPR007080">
    <property type="entry name" value="RNA_pol_Rpb1_1"/>
</dbReference>
<comment type="function">
    <text evidence="23">DNA-dependent RNA polymerase catalyzes the transcription of DNA into RNA using the four ribonucleoside triphosphates as substrates. Largest and catalytic core component of RNA polymerase III which synthesizes small RNAs, such as 5S rRNA and tRNAs. Forms the polymerase active center together with the second largest subunit. A single-stranded DNA template strand of the promoter is positioned within the central active site cleft of Pol III. A bridging helix emanates from RPC1 and crosses the cleft near the catalytic site and is thought to promote translocation of Pol III by acting as a ratchet that moves the RNA-DNA hybrid through the active site by switching from straight to bent conformations at each step of nucleotide addition.</text>
</comment>
<comment type="similarity">
    <text evidence="3 33">Belongs to the RNA polymerase beta' chain family.</text>
</comment>
<evidence type="ECO:0000256" key="6">
    <source>
        <dbReference type="ARBA" id="ARBA00022478"/>
    </source>
</evidence>
<dbReference type="InterPro" id="IPR035698">
    <property type="entry name" value="RNAP_III_Rpc1_C"/>
</dbReference>
<evidence type="ECO:0000256" key="26">
    <source>
        <dbReference type="PIRSR" id="PIRSR601548-11"/>
    </source>
</evidence>
<keyword evidence="9 33" id="KW-0808">Transferase</keyword>
<keyword evidence="20" id="KW-0539">Nucleus</keyword>
<feature type="chain" id="PRO_5020270385" description="DNA-directed RNA polymerase subunit" evidence="34">
    <location>
        <begin position="17"/>
        <end position="2239"/>
    </location>
</feature>
<feature type="binding site" evidence="28">
    <location>
        <position position="401"/>
    </location>
    <ligand>
        <name>Zn(2+)</name>
        <dbReference type="ChEBI" id="CHEBI:29105"/>
        <label>1</label>
        <note>catalytic</note>
    </ligand>
</feature>
<evidence type="ECO:0000256" key="31">
    <source>
        <dbReference type="PIRSR" id="PIRSR601548-8"/>
    </source>
</evidence>
<feature type="active site" description="Proton acceptor 2" evidence="26">
    <location>
        <position position="374"/>
    </location>
</feature>
<dbReference type="InterPro" id="IPR019399">
    <property type="entry name" value="Parkin_co-regulated_protein"/>
</dbReference>
<dbReference type="Proteomes" id="UP000310200">
    <property type="component" value="Unassembled WGS sequence"/>
</dbReference>
<dbReference type="GO" id="GO:0004180">
    <property type="term" value="F:carboxypeptidase activity"/>
    <property type="evidence" value="ECO:0007669"/>
    <property type="project" value="UniProtKB-KW"/>
</dbReference>
<dbReference type="InterPro" id="IPR001548">
    <property type="entry name" value="Peptidase_M2"/>
</dbReference>
<dbReference type="Pfam" id="PF00623">
    <property type="entry name" value="RNA_pol_Rpb1_2"/>
    <property type="match status" value="1"/>
</dbReference>
<comment type="caution">
    <text evidence="32">Lacks conserved residue(s) required for the propagation of feature annotation.</text>
</comment>
<comment type="catalytic activity">
    <reaction evidence="22 33">
        <text>RNA(n) + a ribonucleoside 5'-triphosphate = RNA(n+1) + diphosphate</text>
        <dbReference type="Rhea" id="RHEA:21248"/>
        <dbReference type="Rhea" id="RHEA-COMP:14527"/>
        <dbReference type="Rhea" id="RHEA-COMP:17342"/>
        <dbReference type="ChEBI" id="CHEBI:33019"/>
        <dbReference type="ChEBI" id="CHEBI:61557"/>
        <dbReference type="ChEBI" id="CHEBI:140395"/>
        <dbReference type="EC" id="2.7.7.6"/>
    </reaction>
</comment>
<keyword evidence="11 28" id="KW-0479">Metal-binding</keyword>
<dbReference type="Pfam" id="PF05000">
    <property type="entry name" value="RNA_pol_Rpb1_4"/>
    <property type="match status" value="1"/>
</dbReference>
<dbReference type="NCBIfam" id="NF006336">
    <property type="entry name" value="PRK08566.1"/>
    <property type="match status" value="1"/>
</dbReference>
<dbReference type="GO" id="GO:0046872">
    <property type="term" value="F:metal ion binding"/>
    <property type="evidence" value="ECO:0007669"/>
    <property type="project" value="UniProtKB-KW"/>
</dbReference>
<dbReference type="Pfam" id="PF04997">
    <property type="entry name" value="RNA_pol_Rpb1_1"/>
    <property type="match status" value="1"/>
</dbReference>
<evidence type="ECO:0000256" key="34">
    <source>
        <dbReference type="SAM" id="SignalP"/>
    </source>
</evidence>
<evidence type="ECO:0000256" key="16">
    <source>
        <dbReference type="ARBA" id="ARBA00023049"/>
    </source>
</evidence>
<dbReference type="Pfam" id="PF04998">
    <property type="entry name" value="RNA_pol_Rpb1_5"/>
    <property type="match status" value="1"/>
</dbReference>
<dbReference type="Pfam" id="PF04983">
    <property type="entry name" value="RNA_pol_Rpb1_3"/>
    <property type="match status" value="1"/>
</dbReference>
<evidence type="ECO:0000256" key="21">
    <source>
        <dbReference type="ARBA" id="ARBA00036868"/>
    </source>
</evidence>
<evidence type="ECO:0000256" key="23">
    <source>
        <dbReference type="ARBA" id="ARBA00058108"/>
    </source>
</evidence>
<evidence type="ECO:0000256" key="29">
    <source>
        <dbReference type="PIRSR" id="PIRSR601548-4"/>
    </source>
</evidence>
<evidence type="ECO:0000256" key="27">
    <source>
        <dbReference type="PIRSR" id="PIRSR601548-2"/>
    </source>
</evidence>
<dbReference type="Gene3D" id="3.30.1490.180">
    <property type="entry name" value="RNA polymerase ii"/>
    <property type="match status" value="1"/>
</dbReference>
<dbReference type="FunFam" id="1.10.1370.30:FF:000004">
    <property type="entry name" value="Angiotensin-converting enzyme"/>
    <property type="match status" value="1"/>
</dbReference>
<evidence type="ECO:0000256" key="14">
    <source>
        <dbReference type="ARBA" id="ARBA00022833"/>
    </source>
</evidence>
<dbReference type="InterPro" id="IPR007066">
    <property type="entry name" value="RNA_pol_Rpb1_3"/>
</dbReference>
<comment type="caution">
    <text evidence="36">The sequence shown here is derived from an EMBL/GenBank/DDBJ whole genome shotgun (WGS) entry which is preliminary data.</text>
</comment>
<dbReference type="SUPFAM" id="SSF64484">
    <property type="entry name" value="beta and beta-prime subunits of DNA dependent RNA-polymerase"/>
    <property type="match status" value="1"/>
</dbReference>
<evidence type="ECO:0000256" key="15">
    <source>
        <dbReference type="ARBA" id="ARBA00022842"/>
    </source>
</evidence>
<feature type="glycosylation site" description="N-linked (GlcNAc...) asparagine" evidence="25">
    <location>
        <position position="69"/>
    </location>
</feature>
<dbReference type="SUPFAM" id="SSF55486">
    <property type="entry name" value="Metalloproteases ('zincins'), catalytic domain"/>
    <property type="match status" value="1"/>
</dbReference>
<evidence type="ECO:0000256" key="13">
    <source>
        <dbReference type="ARBA" id="ARBA00022801"/>
    </source>
</evidence>
<dbReference type="FunFam" id="1.10.274.100:FF:000003">
    <property type="entry name" value="DNA-directed RNA polymerase subunit"/>
    <property type="match status" value="1"/>
</dbReference>
<dbReference type="SMART" id="SM00663">
    <property type="entry name" value="RPOLA_N"/>
    <property type="match status" value="1"/>
</dbReference>
<dbReference type="Gene3D" id="1.10.132.30">
    <property type="match status" value="1"/>
</dbReference>
<feature type="binding site" evidence="28">
    <location>
        <position position="377"/>
    </location>
    <ligand>
        <name>Zn(2+)</name>
        <dbReference type="ChEBI" id="CHEBI:29105"/>
        <label>1</label>
        <note>catalytic</note>
    </ligand>
</feature>
<keyword evidence="7" id="KW-0121">Carboxypeptidase</keyword>
<evidence type="ECO:0000256" key="30">
    <source>
        <dbReference type="PIRSR" id="PIRSR601548-5"/>
    </source>
</evidence>
<feature type="active site" description="Proton donor 2" evidence="26">
    <location>
        <position position="503"/>
    </location>
</feature>
<dbReference type="FunFam" id="2.40.40.20:FF:000019">
    <property type="entry name" value="DNA-directed RNA polymerase II subunit RPB1"/>
    <property type="match status" value="1"/>
</dbReference>
<evidence type="ECO:0000313" key="36">
    <source>
        <dbReference type="EMBL" id="TGZ37703.1"/>
    </source>
</evidence>
<feature type="binding site" evidence="31">
    <location>
        <position position="401"/>
    </location>
    <ligand>
        <name>Zn(2+)</name>
        <dbReference type="ChEBI" id="CHEBI:29105"/>
        <label>2</label>
        <note>catalytic</note>
    </ligand>
</feature>
<evidence type="ECO:0000256" key="9">
    <source>
        <dbReference type="ARBA" id="ARBA00022679"/>
    </source>
</evidence>
<evidence type="ECO:0000256" key="5">
    <source>
        <dbReference type="ARBA" id="ARBA00011206"/>
    </source>
</evidence>
<feature type="disulfide bond" evidence="29 32">
    <location>
        <begin position="342"/>
        <end position="360"/>
    </location>
</feature>
<dbReference type="PANTHER" id="PTHR48446">
    <property type="entry name" value="DNA-DIRECTED RNA POLYMERASE SUBUNIT BETA' N-TERMINAL SECTION"/>
    <property type="match status" value="1"/>
</dbReference>
<evidence type="ECO:0000256" key="12">
    <source>
        <dbReference type="ARBA" id="ARBA00022729"/>
    </source>
</evidence>
<dbReference type="InterPro" id="IPR038120">
    <property type="entry name" value="Rpb1_funnel_sf"/>
</dbReference>
<feature type="glycosylation site" description="N-linked (GlcNAc...) asparagine; partial" evidence="25">
    <location>
        <position position="155"/>
    </location>
</feature>
<dbReference type="Gene3D" id="6.10.250.2940">
    <property type="match status" value="1"/>
</dbReference>
<feature type="active site" description="Proton donor 1" evidence="24">
    <location>
        <position position="503"/>
    </location>
</feature>
<dbReference type="FunFam" id="3.30.1490.180:FF:000002">
    <property type="entry name" value="DNA-directed RNA polymerase subunit"/>
    <property type="match status" value="1"/>
</dbReference>
<dbReference type="EMBL" id="QBLH01003519">
    <property type="protein sequence ID" value="TGZ37703.1"/>
    <property type="molecule type" value="Genomic_DNA"/>
</dbReference>
<feature type="glycosylation site" description="N-linked (GlcNAc...) asparagine" evidence="30">
    <location>
        <position position="302"/>
    </location>
</feature>
<dbReference type="InterPro" id="IPR007083">
    <property type="entry name" value="RNA_pol_Rpb1_4"/>
</dbReference>
<keyword evidence="12 34" id="KW-0732">Signal</keyword>
<evidence type="ECO:0000256" key="28">
    <source>
        <dbReference type="PIRSR" id="PIRSR601548-3"/>
    </source>
</evidence>
<dbReference type="InterPro" id="IPR044893">
    <property type="entry name" value="RNA_pol_Rpb1_clamp_domain"/>
</dbReference>
<dbReference type="CDD" id="cd02583">
    <property type="entry name" value="RNAP_III_RPC1_N"/>
    <property type="match status" value="1"/>
</dbReference>
<feature type="domain" description="RNA polymerase N-terminal" evidence="35">
    <location>
        <begin position="873"/>
        <end position="1176"/>
    </location>
</feature>
<feature type="binding site" evidence="27">
    <location>
        <position position="512"/>
    </location>
    <ligand>
        <name>chloride</name>
        <dbReference type="ChEBI" id="CHEBI:17996"/>
        <label>1</label>
    </ligand>
</feature>
<feature type="glycosylation site" description="N-linked (GlcNAc...) (complex) asparagine" evidence="25">
    <location>
        <position position="87"/>
    </location>
</feature>
<dbReference type="InterPro" id="IPR035697">
    <property type="entry name" value="RNAP_III_RPC1_N"/>
</dbReference>
<dbReference type="STRING" id="300112.A0A4S2JP29"/>
<dbReference type="InterPro" id="IPR007081">
    <property type="entry name" value="RNA_pol_Rpb1_5"/>
</dbReference>
<comment type="subunit">
    <text evidence="5">Component of the RNA polymerase III (Pol III) complex consisting of 17 subunits.</text>
</comment>
<dbReference type="Gene3D" id="6.20.50.80">
    <property type="match status" value="1"/>
</dbReference>
<name>A0A4S2JP29_9HYME</name>
<dbReference type="PRINTS" id="PR00791">
    <property type="entry name" value="PEPDIPTASEA"/>
</dbReference>
<keyword evidence="37" id="KW-1185">Reference proteome</keyword>
<dbReference type="GO" id="GO:0003899">
    <property type="term" value="F:DNA-directed RNA polymerase activity"/>
    <property type="evidence" value="ECO:0007669"/>
    <property type="project" value="UniProtKB-EC"/>
</dbReference>
<feature type="binding site" evidence="28">
    <location>
        <position position="373"/>
    </location>
    <ligand>
        <name>Zn(2+)</name>
        <dbReference type="ChEBI" id="CHEBI:29105"/>
        <label>1</label>
        <note>catalytic</note>
    </ligand>
</feature>